<sequence length="537" mass="60150">MSPQTQTAHIPGHQVPDRVDAWILGSSVASLASAVHLISDANVPASQIHILESRNTPGDGIISTGDPLNGYDHRPGCMPSFNDACMKRLLALVPSAIGSGRTVLQDMNELCASYHHEDVPGTHILIQGDHGPVNLDTRKLGLDLNDRMDLMVLILRRERSLFRKRINELFRESFFGSRLWITLSTIFGLQPWHSAAEFRRCLRRFWSEVRNLNTNQPLDCTKYNQFESIVTPTIVYLKSQGVDFRLNTKIRDIVTRLDSGTVSISGICALRDGVEEIITVSPKDIVIISLRSTTSGSSSGTNKDPPLKMTMEGENELDENWSIWLDLATQNPSFGDPYNFCTRVSESRLESFTVTLKDPEFFTRFINLTHDRPGLGSFQLDDQHLYPSPTFFSSQPGNIKVFWGYGLRPDREGNFVRKPMLSCSGEEIMTELLSLLDFPLASILRNSITIPCVMPRRTASMLPRNPRNRPNVIPDGTANIAVIGQFVNIPDETSVSLDYSVRGAQLAVSRLMGLGKEPVNSKRFIRTFSRLWDLPFA</sequence>
<gene>
    <name evidence="1" type="ORF">N7541_009471</name>
</gene>
<dbReference type="Gene3D" id="3.50.50.60">
    <property type="entry name" value="FAD/NAD(P)-binding domain"/>
    <property type="match status" value="3"/>
</dbReference>
<dbReference type="AlphaFoldDB" id="A0A9W9QLM1"/>
<dbReference type="PANTHER" id="PTHR37417:SF2">
    <property type="entry name" value="67 KDA MYOSIN-CROSS-REACTIVE ANTIGEN FAMILY PROTEIN (AFU_ORTHOLOGUE AFUA_5G09970)"/>
    <property type="match status" value="1"/>
</dbReference>
<comment type="caution">
    <text evidence="1">The sequence shown here is derived from an EMBL/GenBank/DDBJ whole genome shotgun (WGS) entry which is preliminary data.</text>
</comment>
<name>A0A9W9QLM1_PENBR</name>
<evidence type="ECO:0000313" key="1">
    <source>
        <dbReference type="EMBL" id="KAJ5340347.1"/>
    </source>
</evidence>
<keyword evidence="2" id="KW-1185">Reference proteome</keyword>
<dbReference type="Pfam" id="PF06100">
    <property type="entry name" value="MCRA"/>
    <property type="match status" value="1"/>
</dbReference>
<organism evidence="1 2">
    <name type="scientific">Penicillium brevicompactum</name>
    <dbReference type="NCBI Taxonomy" id="5074"/>
    <lineage>
        <taxon>Eukaryota</taxon>
        <taxon>Fungi</taxon>
        <taxon>Dikarya</taxon>
        <taxon>Ascomycota</taxon>
        <taxon>Pezizomycotina</taxon>
        <taxon>Eurotiomycetes</taxon>
        <taxon>Eurotiomycetidae</taxon>
        <taxon>Eurotiales</taxon>
        <taxon>Aspergillaceae</taxon>
        <taxon>Penicillium</taxon>
    </lineage>
</organism>
<dbReference type="SUPFAM" id="SSF51905">
    <property type="entry name" value="FAD/NAD(P)-binding domain"/>
    <property type="match status" value="1"/>
</dbReference>
<dbReference type="EMBL" id="JAPZBR010000008">
    <property type="protein sequence ID" value="KAJ5340347.1"/>
    <property type="molecule type" value="Genomic_DNA"/>
</dbReference>
<dbReference type="Proteomes" id="UP001148299">
    <property type="component" value="Unassembled WGS sequence"/>
</dbReference>
<dbReference type="InterPro" id="IPR036188">
    <property type="entry name" value="FAD/NAD-bd_sf"/>
</dbReference>
<evidence type="ECO:0000313" key="2">
    <source>
        <dbReference type="Proteomes" id="UP001148299"/>
    </source>
</evidence>
<protein>
    <recommendedName>
        <fullName evidence="3">Oleate hydratase</fullName>
    </recommendedName>
</protein>
<reference evidence="1" key="1">
    <citation type="submission" date="2022-12" db="EMBL/GenBank/DDBJ databases">
        <authorList>
            <person name="Petersen C."/>
        </authorList>
    </citation>
    <scope>NUCLEOTIDE SEQUENCE</scope>
    <source>
        <strain evidence="1">IBT 35675</strain>
    </source>
</reference>
<dbReference type="InterPro" id="IPR010354">
    <property type="entry name" value="Oleate_hydratase"/>
</dbReference>
<dbReference type="GO" id="GO:0071949">
    <property type="term" value="F:FAD binding"/>
    <property type="evidence" value="ECO:0007669"/>
    <property type="project" value="InterPro"/>
</dbReference>
<dbReference type="GO" id="GO:0050151">
    <property type="term" value="F:oleate hydratase activity"/>
    <property type="evidence" value="ECO:0007669"/>
    <property type="project" value="InterPro"/>
</dbReference>
<proteinExistence type="predicted"/>
<evidence type="ECO:0008006" key="3">
    <source>
        <dbReference type="Google" id="ProtNLM"/>
    </source>
</evidence>
<reference evidence="1" key="2">
    <citation type="journal article" date="2023" name="IMA Fungus">
        <title>Comparative genomic study of the Penicillium genus elucidates a diverse pangenome and 15 lateral gene transfer events.</title>
        <authorList>
            <person name="Petersen C."/>
            <person name="Sorensen T."/>
            <person name="Nielsen M.R."/>
            <person name="Sondergaard T.E."/>
            <person name="Sorensen J.L."/>
            <person name="Fitzpatrick D.A."/>
            <person name="Frisvad J.C."/>
            <person name="Nielsen K.L."/>
        </authorList>
    </citation>
    <scope>NUCLEOTIDE SEQUENCE</scope>
    <source>
        <strain evidence="1">IBT 35675</strain>
    </source>
</reference>
<dbReference type="GO" id="GO:0006631">
    <property type="term" value="P:fatty acid metabolic process"/>
    <property type="evidence" value="ECO:0007669"/>
    <property type="project" value="InterPro"/>
</dbReference>
<dbReference type="PANTHER" id="PTHR37417">
    <property type="entry name" value="67 KDA MYOSIN-CROSS-REACTIVE ANTIGEN FAMILY PROTEIN (AFU_ORTHOLOGUE AFUA_5G09970)"/>
    <property type="match status" value="1"/>
</dbReference>
<accession>A0A9W9QLM1</accession>